<sequence>MHGTSHIDEQTGGWMNSTGVCLHTRLVLHQRRKMPGRRGFPRARSSAGSSHASNCISHRLGGLLADWNVFDGPPKSASKSSASRTITDSQQTSKRPKIVDDDYEGSSTSKDSSEPGESTGIPVIHDGWISRYTYDPTQDFSKLRARSSVVSASGKEREKPVQQARTHGPETPSPFVALPLSQQTHSPPQRYNQFRRSFPLKESNVDLFKRAGQPVDFSSKKRNVSNTLNESGKPARQVDVLELKKMGPYVRTMILSQKVADSAEASGNPMRQESNETNVAGRKAVSSTKEPSNPKFPNSSRKTFRRDKAARRAEIINPFVRIKMNLQKAADLSKTSESDDANMVAVSSMKESNNPGSSSTSGVTKRRTDEIINPFVRRMMNSQKAVDSSVAFGKNARQEISSTSGETTETTRSKPISLLRSQLNASVIDVDSLDL</sequence>
<feature type="compositionally biased region" description="Basic residues" evidence="1">
    <location>
        <begin position="32"/>
        <end position="41"/>
    </location>
</feature>
<evidence type="ECO:0000313" key="2">
    <source>
        <dbReference type="EMBL" id="THH04857.1"/>
    </source>
</evidence>
<dbReference type="AlphaFoldDB" id="A0A4S4L196"/>
<keyword evidence="3" id="KW-1185">Reference proteome</keyword>
<feature type="region of interest" description="Disordered" evidence="1">
    <location>
        <begin position="145"/>
        <end position="177"/>
    </location>
</feature>
<protein>
    <submittedName>
        <fullName evidence="2">Uncharacterized protein</fullName>
    </submittedName>
</protein>
<gene>
    <name evidence="2" type="ORF">EW145_g5216</name>
</gene>
<dbReference type="EMBL" id="SGPK01000306">
    <property type="protein sequence ID" value="THH04857.1"/>
    <property type="molecule type" value="Genomic_DNA"/>
</dbReference>
<organism evidence="2 3">
    <name type="scientific">Phellinidium pouzarii</name>
    <dbReference type="NCBI Taxonomy" id="167371"/>
    <lineage>
        <taxon>Eukaryota</taxon>
        <taxon>Fungi</taxon>
        <taxon>Dikarya</taxon>
        <taxon>Basidiomycota</taxon>
        <taxon>Agaricomycotina</taxon>
        <taxon>Agaricomycetes</taxon>
        <taxon>Hymenochaetales</taxon>
        <taxon>Hymenochaetaceae</taxon>
        <taxon>Phellinidium</taxon>
    </lineage>
</organism>
<feature type="region of interest" description="Disordered" evidence="1">
    <location>
        <begin position="73"/>
        <end position="122"/>
    </location>
</feature>
<dbReference type="Proteomes" id="UP000308199">
    <property type="component" value="Unassembled WGS sequence"/>
</dbReference>
<proteinExistence type="predicted"/>
<evidence type="ECO:0000256" key="1">
    <source>
        <dbReference type="SAM" id="MobiDB-lite"/>
    </source>
</evidence>
<evidence type="ECO:0000313" key="3">
    <source>
        <dbReference type="Proteomes" id="UP000308199"/>
    </source>
</evidence>
<feature type="region of interest" description="Disordered" evidence="1">
    <location>
        <begin position="261"/>
        <end position="309"/>
    </location>
</feature>
<feature type="region of interest" description="Disordered" evidence="1">
    <location>
        <begin position="347"/>
        <end position="368"/>
    </location>
</feature>
<feature type="compositionally biased region" description="Polar residues" evidence="1">
    <location>
        <begin position="349"/>
        <end position="363"/>
    </location>
</feature>
<feature type="region of interest" description="Disordered" evidence="1">
    <location>
        <begin position="32"/>
        <end position="53"/>
    </location>
</feature>
<name>A0A4S4L196_9AGAM</name>
<comment type="caution">
    <text evidence="2">The sequence shown here is derived from an EMBL/GenBank/DDBJ whole genome shotgun (WGS) entry which is preliminary data.</text>
</comment>
<feature type="compositionally biased region" description="Polar residues" evidence="1">
    <location>
        <begin position="285"/>
        <end position="301"/>
    </location>
</feature>
<reference evidence="2 3" key="1">
    <citation type="submission" date="2019-02" db="EMBL/GenBank/DDBJ databases">
        <title>Genome sequencing of the rare red list fungi Phellinidium pouzarii.</title>
        <authorList>
            <person name="Buettner E."/>
            <person name="Kellner H."/>
        </authorList>
    </citation>
    <scope>NUCLEOTIDE SEQUENCE [LARGE SCALE GENOMIC DNA]</scope>
    <source>
        <strain evidence="2 3">DSM 108285</strain>
    </source>
</reference>
<feature type="compositionally biased region" description="Low complexity" evidence="1">
    <location>
        <begin position="43"/>
        <end position="53"/>
    </location>
</feature>
<feature type="compositionally biased region" description="Polar residues" evidence="1">
    <location>
        <begin position="269"/>
        <end position="278"/>
    </location>
</feature>
<feature type="compositionally biased region" description="Polar residues" evidence="1">
    <location>
        <begin position="84"/>
        <end position="93"/>
    </location>
</feature>
<feature type="compositionally biased region" description="Low complexity" evidence="1">
    <location>
        <begin position="73"/>
        <end position="83"/>
    </location>
</feature>
<accession>A0A4S4L196</accession>